<dbReference type="Proteomes" id="UP001242313">
    <property type="component" value="Unassembled WGS sequence"/>
</dbReference>
<dbReference type="EMBL" id="JAUSUN010000018">
    <property type="protein sequence ID" value="MDQ0414580.1"/>
    <property type="molecule type" value="Genomic_DNA"/>
</dbReference>
<protein>
    <submittedName>
        <fullName evidence="1">Uncharacterized protein</fullName>
    </submittedName>
</protein>
<name>A0ABU0FXZ4_9BACI</name>
<proteinExistence type="predicted"/>
<accession>A0ABU0FXZ4</accession>
<keyword evidence="2" id="KW-1185">Reference proteome</keyword>
<reference evidence="1 2" key="1">
    <citation type="submission" date="2023-07" db="EMBL/GenBank/DDBJ databases">
        <title>Genomic Encyclopedia of Type Strains, Phase IV (KMG-IV): sequencing the most valuable type-strain genomes for metagenomic binning, comparative biology and taxonomic classification.</title>
        <authorList>
            <person name="Goeker M."/>
        </authorList>
    </citation>
    <scope>NUCLEOTIDE SEQUENCE [LARGE SCALE GENOMIC DNA]</scope>
    <source>
        <strain evidence="1 2">DSM 19598</strain>
    </source>
</reference>
<evidence type="ECO:0000313" key="1">
    <source>
        <dbReference type="EMBL" id="MDQ0414580.1"/>
    </source>
</evidence>
<gene>
    <name evidence="1" type="ORF">J2S25_002790</name>
</gene>
<evidence type="ECO:0000313" key="2">
    <source>
        <dbReference type="Proteomes" id="UP001242313"/>
    </source>
</evidence>
<organism evidence="1 2">
    <name type="scientific">Mesobacillus stamsii</name>
    <dbReference type="NCBI Taxonomy" id="225347"/>
    <lineage>
        <taxon>Bacteria</taxon>
        <taxon>Bacillati</taxon>
        <taxon>Bacillota</taxon>
        <taxon>Bacilli</taxon>
        <taxon>Bacillales</taxon>
        <taxon>Bacillaceae</taxon>
        <taxon>Mesobacillus</taxon>
    </lineage>
</organism>
<sequence>MKDFTATSEYVIGYASGGRFAFLSQGTLVLNRYI</sequence>
<comment type="caution">
    <text evidence="1">The sequence shown here is derived from an EMBL/GenBank/DDBJ whole genome shotgun (WGS) entry which is preliminary data.</text>
</comment>